<comment type="caution">
    <text evidence="2">The sequence shown here is derived from an EMBL/GenBank/DDBJ whole genome shotgun (WGS) entry which is preliminary data.</text>
</comment>
<evidence type="ECO:0000256" key="1">
    <source>
        <dbReference type="SAM" id="Phobius"/>
    </source>
</evidence>
<organism evidence="2 3">
    <name type="scientific">Hymenobacter aranciens</name>
    <dbReference type="NCBI Taxonomy" id="3063996"/>
    <lineage>
        <taxon>Bacteria</taxon>
        <taxon>Pseudomonadati</taxon>
        <taxon>Bacteroidota</taxon>
        <taxon>Cytophagia</taxon>
        <taxon>Cytophagales</taxon>
        <taxon>Hymenobacteraceae</taxon>
        <taxon>Hymenobacter</taxon>
    </lineage>
</organism>
<proteinExistence type="predicted"/>
<dbReference type="RefSeq" id="WP_305004886.1">
    <property type="nucleotide sequence ID" value="NZ_JAUQSY010000002.1"/>
</dbReference>
<dbReference type="EMBL" id="JAUQSY010000002">
    <property type="protein sequence ID" value="MDO7873568.1"/>
    <property type="molecule type" value="Genomic_DNA"/>
</dbReference>
<accession>A0ABT9BAJ3</accession>
<reference evidence="2" key="1">
    <citation type="submission" date="2023-07" db="EMBL/GenBank/DDBJ databases">
        <authorList>
            <person name="Kim M.K."/>
        </authorList>
    </citation>
    <scope>NUCLEOTIDE SEQUENCE</scope>
    <source>
        <strain evidence="2">ASUV-10-1</strain>
    </source>
</reference>
<gene>
    <name evidence="2" type="ORF">Q5H93_02405</name>
</gene>
<keyword evidence="1" id="KW-1133">Transmembrane helix</keyword>
<keyword evidence="3" id="KW-1185">Reference proteome</keyword>
<evidence type="ECO:0000313" key="3">
    <source>
        <dbReference type="Proteomes" id="UP001176429"/>
    </source>
</evidence>
<keyword evidence="1" id="KW-0472">Membrane</keyword>
<keyword evidence="1" id="KW-0812">Transmembrane</keyword>
<name>A0ABT9BAJ3_9BACT</name>
<dbReference type="Proteomes" id="UP001176429">
    <property type="component" value="Unassembled WGS sequence"/>
</dbReference>
<feature type="transmembrane region" description="Helical" evidence="1">
    <location>
        <begin position="87"/>
        <end position="106"/>
    </location>
</feature>
<evidence type="ECO:0000313" key="2">
    <source>
        <dbReference type="EMBL" id="MDO7873568.1"/>
    </source>
</evidence>
<feature type="transmembrane region" description="Helical" evidence="1">
    <location>
        <begin position="112"/>
        <end position="129"/>
    </location>
</feature>
<protein>
    <submittedName>
        <fullName evidence="2">Uncharacterized protein</fullName>
    </submittedName>
</protein>
<sequence>MQPSPEAAPTAPAPPATSVIAPAPAATAPPVAAFAPPVSLRPALLPPLPPIQSADGRLRLTDTTLTVRGEEFLLRDLDRAELTPVRWILWYLLGGLSLAAVMIAFLNNWLRMMPAAAGMVASALLLLYGRRGTNRLRLQRSGRQEVNFALPGEPAEWQRLAGEINRRIRRIHDHAAAEAAALLAEADAAMRAAAEAAQAAEMNAAFESDLSNAPNQS</sequence>